<feature type="transmembrane region" description="Helical" evidence="2">
    <location>
        <begin position="106"/>
        <end position="131"/>
    </location>
</feature>
<evidence type="ECO:0000313" key="3">
    <source>
        <dbReference type="EMBL" id="RHN52062.1"/>
    </source>
</evidence>
<evidence type="ECO:0000313" key="4">
    <source>
        <dbReference type="Proteomes" id="UP000265566"/>
    </source>
</evidence>
<feature type="compositionally biased region" description="Basic and acidic residues" evidence="1">
    <location>
        <begin position="168"/>
        <end position="179"/>
    </location>
</feature>
<keyword evidence="2" id="KW-0812">Transmembrane</keyword>
<dbReference type="Proteomes" id="UP000265566">
    <property type="component" value="Chromosome 6"/>
</dbReference>
<reference evidence="4" key="1">
    <citation type="journal article" date="2018" name="Nat. Plants">
        <title>Whole-genome landscape of Medicago truncatula symbiotic genes.</title>
        <authorList>
            <person name="Pecrix Y."/>
            <person name="Staton S.E."/>
            <person name="Sallet E."/>
            <person name="Lelandais-Briere C."/>
            <person name="Moreau S."/>
            <person name="Carrere S."/>
            <person name="Blein T."/>
            <person name="Jardinaud M.F."/>
            <person name="Latrasse D."/>
            <person name="Zouine M."/>
            <person name="Zahm M."/>
            <person name="Kreplak J."/>
            <person name="Mayjonade B."/>
            <person name="Satge C."/>
            <person name="Perez M."/>
            <person name="Cauet S."/>
            <person name="Marande W."/>
            <person name="Chantry-Darmon C."/>
            <person name="Lopez-Roques C."/>
            <person name="Bouchez O."/>
            <person name="Berard A."/>
            <person name="Debelle F."/>
            <person name="Munos S."/>
            <person name="Bendahmane A."/>
            <person name="Berges H."/>
            <person name="Niebel A."/>
            <person name="Buitink J."/>
            <person name="Frugier F."/>
            <person name="Benhamed M."/>
            <person name="Crespi M."/>
            <person name="Gouzy J."/>
            <person name="Gamas P."/>
        </authorList>
    </citation>
    <scope>NUCLEOTIDE SEQUENCE [LARGE SCALE GENOMIC DNA]</scope>
    <source>
        <strain evidence="4">cv. Jemalong A17</strain>
    </source>
</reference>
<evidence type="ECO:0000256" key="2">
    <source>
        <dbReference type="SAM" id="Phobius"/>
    </source>
</evidence>
<dbReference type="EMBL" id="PSQE01000006">
    <property type="protein sequence ID" value="RHN52062.1"/>
    <property type="molecule type" value="Genomic_DNA"/>
</dbReference>
<comment type="caution">
    <text evidence="3">The sequence shown here is derived from an EMBL/GenBank/DDBJ whole genome shotgun (WGS) entry which is preliminary data.</text>
</comment>
<feature type="transmembrane region" description="Helical" evidence="2">
    <location>
        <begin position="12"/>
        <end position="33"/>
    </location>
</feature>
<gene>
    <name evidence="3" type="ORF">MtrunA17_Chr6g0476281</name>
</gene>
<protein>
    <recommendedName>
        <fullName evidence="5">Transmembrane protein</fullName>
    </recommendedName>
</protein>
<name>A0A396HFE3_MEDTR</name>
<organism evidence="3 4">
    <name type="scientific">Medicago truncatula</name>
    <name type="common">Barrel medic</name>
    <name type="synonym">Medicago tribuloides</name>
    <dbReference type="NCBI Taxonomy" id="3880"/>
    <lineage>
        <taxon>Eukaryota</taxon>
        <taxon>Viridiplantae</taxon>
        <taxon>Streptophyta</taxon>
        <taxon>Embryophyta</taxon>
        <taxon>Tracheophyta</taxon>
        <taxon>Spermatophyta</taxon>
        <taxon>Magnoliopsida</taxon>
        <taxon>eudicotyledons</taxon>
        <taxon>Gunneridae</taxon>
        <taxon>Pentapetalae</taxon>
        <taxon>rosids</taxon>
        <taxon>fabids</taxon>
        <taxon>Fabales</taxon>
        <taxon>Fabaceae</taxon>
        <taxon>Papilionoideae</taxon>
        <taxon>50 kb inversion clade</taxon>
        <taxon>NPAAA clade</taxon>
        <taxon>Hologalegina</taxon>
        <taxon>IRL clade</taxon>
        <taxon>Trifolieae</taxon>
        <taxon>Medicago</taxon>
    </lineage>
</organism>
<accession>A0A396HFE3</accession>
<feature type="transmembrane region" description="Helical" evidence="2">
    <location>
        <begin position="72"/>
        <end position="94"/>
    </location>
</feature>
<keyword evidence="2" id="KW-0472">Membrane</keyword>
<evidence type="ECO:0000256" key="1">
    <source>
        <dbReference type="SAM" id="MobiDB-lite"/>
    </source>
</evidence>
<proteinExistence type="predicted"/>
<dbReference type="Gramene" id="rna36679">
    <property type="protein sequence ID" value="RHN52062.1"/>
    <property type="gene ID" value="gene36679"/>
</dbReference>
<dbReference type="AlphaFoldDB" id="A0A396HFE3"/>
<keyword evidence="2" id="KW-1133">Transmembrane helix</keyword>
<evidence type="ECO:0008006" key="5">
    <source>
        <dbReference type="Google" id="ProtNLM"/>
    </source>
</evidence>
<sequence>MDDKYAIATRKSYIYILQFAVSLGYEIFLHHYIWNIHSYSYILCHCTCTCSVLYFDSIIYKESNLKDMVKEILKYFQFLREFFANLFIVCWHHLFTYLCSLMKICFKILSVIFVSLVINIAAAGVATTAAVNKQYEHGSQRDGDTDMSSYETKYGDRENNALGSNSEGEPKFDRSENNDSTKSGSALDAVEYDNLWEKITMDKLDFVFSYTLGSIGGGIRISVGISQIWVFNRAHRR</sequence>
<feature type="region of interest" description="Disordered" evidence="1">
    <location>
        <begin position="155"/>
        <end position="183"/>
    </location>
</feature>